<reference evidence="2 3" key="1">
    <citation type="submission" date="2019-07" db="EMBL/GenBank/DDBJ databases">
        <title>Whole genome shotgun sequence of Pseudonocardia asaccharolytica NBRC 16224.</title>
        <authorList>
            <person name="Hosoyama A."/>
            <person name="Uohara A."/>
            <person name="Ohji S."/>
            <person name="Ichikawa N."/>
        </authorList>
    </citation>
    <scope>NUCLEOTIDE SEQUENCE [LARGE SCALE GENOMIC DNA]</scope>
    <source>
        <strain evidence="2 3">NBRC 16224</strain>
    </source>
</reference>
<comment type="caution">
    <text evidence="2">The sequence shown here is derived from an EMBL/GenBank/DDBJ whole genome shotgun (WGS) entry which is preliminary data.</text>
</comment>
<proteinExistence type="predicted"/>
<dbReference type="AlphaFoldDB" id="A0A511D9S2"/>
<gene>
    <name evidence="2" type="ORF">PA7_42210</name>
</gene>
<dbReference type="Proteomes" id="UP000321328">
    <property type="component" value="Unassembled WGS sequence"/>
</dbReference>
<organism evidence="2 3">
    <name type="scientific">Pseudonocardia asaccharolytica DSM 44247 = NBRC 16224</name>
    <dbReference type="NCBI Taxonomy" id="1123024"/>
    <lineage>
        <taxon>Bacteria</taxon>
        <taxon>Bacillati</taxon>
        <taxon>Actinomycetota</taxon>
        <taxon>Actinomycetes</taxon>
        <taxon>Pseudonocardiales</taxon>
        <taxon>Pseudonocardiaceae</taxon>
        <taxon>Pseudonocardia</taxon>
    </lineage>
</organism>
<keyword evidence="3" id="KW-1185">Reference proteome</keyword>
<evidence type="ECO:0000313" key="2">
    <source>
        <dbReference type="EMBL" id="GEL20384.1"/>
    </source>
</evidence>
<evidence type="ECO:0000256" key="1">
    <source>
        <dbReference type="SAM" id="MobiDB-lite"/>
    </source>
</evidence>
<sequence>MFEKWSFGAGQWHSGAAPTVHRYPAEPDLLDPGAGARSVDDEVGELQQPLTGETFDELRKRMHR</sequence>
<name>A0A511D9S2_9PSEU</name>
<feature type="region of interest" description="Disordered" evidence="1">
    <location>
        <begin position="13"/>
        <end position="64"/>
    </location>
</feature>
<evidence type="ECO:0000313" key="3">
    <source>
        <dbReference type="Proteomes" id="UP000321328"/>
    </source>
</evidence>
<dbReference type="EMBL" id="BJVI01000069">
    <property type="protein sequence ID" value="GEL20384.1"/>
    <property type="molecule type" value="Genomic_DNA"/>
</dbReference>
<accession>A0A511D9S2</accession>
<protein>
    <submittedName>
        <fullName evidence="2">Uncharacterized protein</fullName>
    </submittedName>
</protein>